<dbReference type="AlphaFoldDB" id="A0A3E0H730"/>
<organism evidence="1 2">
    <name type="scientific">Kutzneria buriramensis</name>
    <dbReference type="NCBI Taxonomy" id="1045776"/>
    <lineage>
        <taxon>Bacteria</taxon>
        <taxon>Bacillati</taxon>
        <taxon>Actinomycetota</taxon>
        <taxon>Actinomycetes</taxon>
        <taxon>Pseudonocardiales</taxon>
        <taxon>Pseudonocardiaceae</taxon>
        <taxon>Kutzneria</taxon>
    </lineage>
</organism>
<reference evidence="1 2" key="1">
    <citation type="submission" date="2018-08" db="EMBL/GenBank/DDBJ databases">
        <title>Genomic Encyclopedia of Archaeal and Bacterial Type Strains, Phase II (KMG-II): from individual species to whole genera.</title>
        <authorList>
            <person name="Goeker M."/>
        </authorList>
    </citation>
    <scope>NUCLEOTIDE SEQUENCE [LARGE SCALE GENOMIC DNA]</scope>
    <source>
        <strain evidence="1 2">DSM 45791</strain>
    </source>
</reference>
<keyword evidence="2" id="KW-1185">Reference proteome</keyword>
<sequence>MTAQMPDEVFFEGEQFAVAAVDGTGLFDPREHDLEPQALHTACYRGRICHYAVVDRRLVLRELELGSENEPARIDGVRARRDEEFGSWHYQGLAVPVAFTGRLLIGSGGIDDRPHLNMGFRPAWMFAEVHELTFRAGELVAADDCSAAIAEIRPDMIAKPAEGESTEDWIHRTFSLTYEYSWPGRG</sequence>
<evidence type="ECO:0000313" key="2">
    <source>
        <dbReference type="Proteomes" id="UP000256269"/>
    </source>
</evidence>
<dbReference type="OrthoDB" id="3685057at2"/>
<evidence type="ECO:0000313" key="1">
    <source>
        <dbReference type="EMBL" id="REH39261.1"/>
    </source>
</evidence>
<dbReference type="Proteomes" id="UP000256269">
    <property type="component" value="Unassembled WGS sequence"/>
</dbReference>
<accession>A0A3E0H730</accession>
<protein>
    <submittedName>
        <fullName evidence="1">Uncharacterized protein</fullName>
    </submittedName>
</protein>
<dbReference type="EMBL" id="QUNO01000013">
    <property type="protein sequence ID" value="REH39261.1"/>
    <property type="molecule type" value="Genomic_DNA"/>
</dbReference>
<comment type="caution">
    <text evidence="1">The sequence shown here is derived from an EMBL/GenBank/DDBJ whole genome shotgun (WGS) entry which is preliminary data.</text>
</comment>
<dbReference type="RefSeq" id="WP_116178608.1">
    <property type="nucleotide sequence ID" value="NZ_CP144375.1"/>
</dbReference>
<proteinExistence type="predicted"/>
<gene>
    <name evidence="1" type="ORF">BCF44_113116</name>
</gene>
<name>A0A3E0H730_9PSEU</name>